<keyword evidence="2" id="KW-1185">Reference proteome</keyword>
<dbReference type="Proteomes" id="UP000831782">
    <property type="component" value="Chromosome"/>
</dbReference>
<reference evidence="1 2" key="1">
    <citation type="submission" date="2022-04" db="EMBL/GenBank/DDBJ databases">
        <title>Gracilibacillus sp. isolated from saltern.</title>
        <authorList>
            <person name="Won M."/>
            <person name="Lee C.-M."/>
            <person name="Woen H.-Y."/>
            <person name="Kwon S.-W."/>
        </authorList>
    </citation>
    <scope>NUCLEOTIDE SEQUENCE [LARGE SCALE GENOMIC DNA]</scope>
    <source>
        <strain evidence="1 2">SSWR10-1</strain>
    </source>
</reference>
<proteinExistence type="predicted"/>
<sequence length="118" mass="13727">MGKPKMKTEIVSVSITKEMVEEFESLFGKQLALPPTFPMIFYRYMDIPWQPQSPPILRKHHGTKNKELSVGETYQCQVKLEVKKQRRNTIFYTETLLVNDEHGEECARCVSYLLTGSQ</sequence>
<evidence type="ECO:0000313" key="2">
    <source>
        <dbReference type="Proteomes" id="UP000831782"/>
    </source>
</evidence>
<evidence type="ECO:0008006" key="3">
    <source>
        <dbReference type="Google" id="ProtNLM"/>
    </source>
</evidence>
<evidence type="ECO:0000313" key="1">
    <source>
        <dbReference type="EMBL" id="UOQ50416.1"/>
    </source>
</evidence>
<dbReference type="RefSeq" id="WP_244724084.1">
    <property type="nucleotide sequence ID" value="NZ_CP095072.1"/>
</dbReference>
<accession>A0ABY4F2F2</accession>
<organism evidence="1 2">
    <name type="scientific">Gracilibacillus caseinilyticus</name>
    <dbReference type="NCBI Taxonomy" id="2932256"/>
    <lineage>
        <taxon>Bacteria</taxon>
        <taxon>Bacillati</taxon>
        <taxon>Bacillota</taxon>
        <taxon>Bacilli</taxon>
        <taxon>Bacillales</taxon>
        <taxon>Bacillaceae</taxon>
        <taxon>Gracilibacillus</taxon>
    </lineage>
</organism>
<gene>
    <name evidence="1" type="ORF">MUN88_10350</name>
</gene>
<protein>
    <recommendedName>
        <fullName evidence="3">N-terminal half of MaoC dehydratase</fullName>
    </recommendedName>
</protein>
<name>A0ABY4F2F2_9BACI</name>
<dbReference type="EMBL" id="CP095072">
    <property type="protein sequence ID" value="UOQ50416.1"/>
    <property type="molecule type" value="Genomic_DNA"/>
</dbReference>